<keyword evidence="1" id="KW-0732">Signal</keyword>
<evidence type="ECO:0000256" key="1">
    <source>
        <dbReference type="SAM" id="SignalP"/>
    </source>
</evidence>
<organism evidence="2">
    <name type="scientific">Gasterosteus aculeatus</name>
    <name type="common">Three-spined stickleback</name>
    <dbReference type="NCBI Taxonomy" id="69293"/>
    <lineage>
        <taxon>Eukaryota</taxon>
        <taxon>Metazoa</taxon>
        <taxon>Chordata</taxon>
        <taxon>Craniata</taxon>
        <taxon>Vertebrata</taxon>
        <taxon>Euteleostomi</taxon>
        <taxon>Actinopterygii</taxon>
        <taxon>Neopterygii</taxon>
        <taxon>Teleostei</taxon>
        <taxon>Neoteleostei</taxon>
        <taxon>Acanthomorphata</taxon>
        <taxon>Eupercaria</taxon>
        <taxon>Perciformes</taxon>
        <taxon>Cottioidei</taxon>
        <taxon>Gasterosteales</taxon>
        <taxon>Gasterosteidae</taxon>
        <taxon>Gasterosteus</taxon>
    </lineage>
</organism>
<accession>A0A0H5BR92</accession>
<dbReference type="EMBL" id="AB909973">
    <property type="protein sequence ID" value="BAS02297.1"/>
    <property type="molecule type" value="mRNA"/>
</dbReference>
<protein>
    <submittedName>
        <fullName evidence="2">Spiggin B alternatively spliced variant 4</fullName>
    </submittedName>
</protein>
<reference evidence="2" key="1">
    <citation type="journal article" date="2015" name="Mol. Ecol.">
        <title>The molecular evolution of spiggin nesting glue in sticklebacks.</title>
        <authorList>
            <person name="Seear P.J."/>
            <person name="Rosato E."/>
            <person name="Goodall-Copestake W.P."/>
            <person name="Barber I."/>
        </authorList>
    </citation>
    <scope>NUCLEOTIDE SEQUENCE</scope>
</reference>
<feature type="chain" id="PRO_5005216350" evidence="1">
    <location>
        <begin position="20"/>
        <end position="39"/>
    </location>
</feature>
<proteinExistence type="evidence at transcript level"/>
<feature type="signal peptide" evidence="1">
    <location>
        <begin position="1"/>
        <end position="19"/>
    </location>
</feature>
<evidence type="ECO:0000313" key="2">
    <source>
        <dbReference type="EMBL" id="BAS02297.1"/>
    </source>
</evidence>
<sequence length="39" mass="4510">MTTQRWILAFCLSLASVFGTVELFKTKEIQTCEYKPINV</sequence>
<name>A0A0H5BR92_GASAC</name>
<dbReference type="AlphaFoldDB" id="A0A0H5BR92"/>
<gene>
    <name evidence="2" type="primary">SpgB</name>
</gene>